<proteinExistence type="predicted"/>
<feature type="coiled-coil region" evidence="5">
    <location>
        <begin position="79"/>
        <end position="113"/>
    </location>
</feature>
<dbReference type="Proteomes" id="UP001144471">
    <property type="component" value="Unassembled WGS sequence"/>
</dbReference>
<comment type="caution">
    <text evidence="7">The sequence shown here is derived from an EMBL/GenBank/DDBJ whole genome shotgun (WGS) entry which is preliminary data.</text>
</comment>
<evidence type="ECO:0000313" key="8">
    <source>
        <dbReference type="Proteomes" id="UP001144471"/>
    </source>
</evidence>
<dbReference type="PROSITE" id="PS50937">
    <property type="entry name" value="HTH_MERR_2"/>
    <property type="match status" value="1"/>
</dbReference>
<reference evidence="7" key="1">
    <citation type="submission" date="2022-12" db="EMBL/GenBank/DDBJ databases">
        <title>Reference genome sequencing for broad-spectrum identification of bacterial and archaeal isolates by mass spectrometry.</title>
        <authorList>
            <person name="Sekiguchi Y."/>
            <person name="Tourlousse D.M."/>
        </authorList>
    </citation>
    <scope>NUCLEOTIDE SEQUENCE</scope>
    <source>
        <strain evidence="7">10succ1</strain>
    </source>
</reference>
<keyword evidence="5" id="KW-0175">Coiled coil</keyword>
<dbReference type="Pfam" id="PF13411">
    <property type="entry name" value="MerR_1"/>
    <property type="match status" value="1"/>
</dbReference>
<evidence type="ECO:0000313" key="7">
    <source>
        <dbReference type="EMBL" id="GLI57480.1"/>
    </source>
</evidence>
<sequence>MKYSIGEMSKLFGIPVTTLRHYHNKGIFKAFYIDEESGYRYYSSEQFELLNNILNLRYSKVPLERIKEYTEKGELTSLKKLFENQRDELRMKIEELERAERSVEERLRYIEEVEGIERFGRIIVEKKPVRRIFSVKNSFVTEEELELVVRELGRVSDFSASLVLGSVGLIMRREGEWEKYSGVYLVGEKFPEALQVEEQPEGEYIRVYFKGTRNDSPRYYKMMEEYIEEKGVEVEGPYYEMALVSNSMASKEREYIRVIEIKKKS</sequence>
<dbReference type="SUPFAM" id="SSF55136">
    <property type="entry name" value="Probable bacterial effector-binding domain"/>
    <property type="match status" value="1"/>
</dbReference>
<accession>A0A9W6GP04</accession>
<keyword evidence="2" id="KW-0805">Transcription regulation</keyword>
<keyword evidence="1" id="KW-0678">Repressor</keyword>
<dbReference type="InterPro" id="IPR047057">
    <property type="entry name" value="MerR_fam"/>
</dbReference>
<dbReference type="Gene3D" id="1.10.1660.10">
    <property type="match status" value="1"/>
</dbReference>
<evidence type="ECO:0000256" key="2">
    <source>
        <dbReference type="ARBA" id="ARBA00023015"/>
    </source>
</evidence>
<name>A0A9W6GP04_9FUSO</name>
<dbReference type="PANTHER" id="PTHR30204">
    <property type="entry name" value="REDOX-CYCLING DRUG-SENSING TRANSCRIPTIONAL ACTIVATOR SOXR"/>
    <property type="match status" value="1"/>
</dbReference>
<protein>
    <submittedName>
        <fullName evidence="7">GntR family transcriptional regulator</fullName>
    </submittedName>
</protein>
<evidence type="ECO:0000256" key="1">
    <source>
        <dbReference type="ARBA" id="ARBA00022491"/>
    </source>
</evidence>
<dbReference type="InterPro" id="IPR011256">
    <property type="entry name" value="Reg_factor_effector_dom_sf"/>
</dbReference>
<gene>
    <name evidence="7" type="ORF">PM10SUCC1_29940</name>
</gene>
<dbReference type="InterPro" id="IPR009061">
    <property type="entry name" value="DNA-bd_dom_put_sf"/>
</dbReference>
<keyword evidence="8" id="KW-1185">Reference proteome</keyword>
<dbReference type="AlphaFoldDB" id="A0A9W6GP04"/>
<evidence type="ECO:0000256" key="5">
    <source>
        <dbReference type="SAM" id="Coils"/>
    </source>
</evidence>
<feature type="domain" description="HTH merR-type" evidence="6">
    <location>
        <begin position="2"/>
        <end position="72"/>
    </location>
</feature>
<dbReference type="SUPFAM" id="SSF46955">
    <property type="entry name" value="Putative DNA-binding domain"/>
    <property type="match status" value="1"/>
</dbReference>
<keyword evidence="4" id="KW-0804">Transcription</keyword>
<keyword evidence="3" id="KW-0238">DNA-binding</keyword>
<evidence type="ECO:0000259" key="6">
    <source>
        <dbReference type="PROSITE" id="PS50937"/>
    </source>
</evidence>
<dbReference type="SMART" id="SM00422">
    <property type="entry name" value="HTH_MERR"/>
    <property type="match status" value="1"/>
</dbReference>
<dbReference type="GO" id="GO:0003677">
    <property type="term" value="F:DNA binding"/>
    <property type="evidence" value="ECO:0007669"/>
    <property type="project" value="UniProtKB-KW"/>
</dbReference>
<organism evidence="7 8">
    <name type="scientific">Propionigenium maris DSM 9537</name>
    <dbReference type="NCBI Taxonomy" id="1123000"/>
    <lineage>
        <taxon>Bacteria</taxon>
        <taxon>Fusobacteriati</taxon>
        <taxon>Fusobacteriota</taxon>
        <taxon>Fusobacteriia</taxon>
        <taxon>Fusobacteriales</taxon>
        <taxon>Fusobacteriaceae</taxon>
        <taxon>Propionigenium</taxon>
    </lineage>
</organism>
<dbReference type="InterPro" id="IPR000551">
    <property type="entry name" value="MerR-type_HTH_dom"/>
</dbReference>
<evidence type="ECO:0000256" key="4">
    <source>
        <dbReference type="ARBA" id="ARBA00023163"/>
    </source>
</evidence>
<dbReference type="PANTHER" id="PTHR30204:SF69">
    <property type="entry name" value="MERR-FAMILY TRANSCRIPTIONAL REGULATOR"/>
    <property type="match status" value="1"/>
</dbReference>
<dbReference type="Gene3D" id="3.20.80.10">
    <property type="entry name" value="Regulatory factor, effector binding domain"/>
    <property type="match status" value="1"/>
</dbReference>
<dbReference type="CDD" id="cd01107">
    <property type="entry name" value="HTH_BmrR"/>
    <property type="match status" value="1"/>
</dbReference>
<evidence type="ECO:0000256" key="3">
    <source>
        <dbReference type="ARBA" id="ARBA00023125"/>
    </source>
</evidence>
<dbReference type="EMBL" id="BSDY01000018">
    <property type="protein sequence ID" value="GLI57480.1"/>
    <property type="molecule type" value="Genomic_DNA"/>
</dbReference>
<dbReference type="RefSeq" id="WP_281837125.1">
    <property type="nucleotide sequence ID" value="NZ_BSDY01000018.1"/>
</dbReference>
<dbReference type="GO" id="GO:0003700">
    <property type="term" value="F:DNA-binding transcription factor activity"/>
    <property type="evidence" value="ECO:0007669"/>
    <property type="project" value="InterPro"/>
</dbReference>